<sequence length="597" mass="66976">MDENVVGILEKFSDHLEIANPLVHMLRVIGWMIIKGLAWVVDGLENVTNRILGLKLFYEHPEFVDFIESFQPVLVILFAFNILFIGYLLIFQRKFNREGVLTNIIMALIIVVLLGSGMQQVDRFSTRAINAIDVGEDDTVSSKVIKDNMTDVAQFDSNGWKTPELENPNKIPQDNVPNINITETIDANFQFDGHNERVSKVGRDVLTHKLTYSDSGTSKLTELDTGWFTIDEYYYRWSWDFWHMFFRLGIMAVVLVTISVKLAQLFFELAFNQALATFIAPLDMHSGQKMKQVVQSILSIFIVMIMIFLSMKIYLIGSDWIGEFFDGAVYLVAMLGFARAVIDGPNIVERLFGIDAGVKSGWSAIAGTYAFGKSVSSVTKGLGQGAKNVAKGASKLGGEVADKGLKTGGFASGMAQEMLSKQKKGNNPLSQSDNQTNDNKNPNFNENNQQQMAPNELEDMNEFTSSYEGNQSSNLQSSLQDEMNKKSEKGNQNKSDKPQSLHEEMKKKGYANNSNSAMPGENYSSNSNLISSEMLSENEPRNNSDSVEGRHIGQVFKDKTTQTVRNNRMVQNTKRSYQIGKNTGNFIRKNYKKQLKK</sequence>
<dbReference type="InterPro" id="IPR058521">
    <property type="entry name" value="DUF8208"/>
</dbReference>
<evidence type="ECO:0000313" key="5">
    <source>
        <dbReference type="Proteomes" id="UP000028875"/>
    </source>
</evidence>
<name>A0A024QH37_9BACI</name>
<dbReference type="NCBIfam" id="NF045890">
    <property type="entry name" value="conj_pls20_p028"/>
    <property type="match status" value="1"/>
</dbReference>
<proteinExistence type="predicted"/>
<feature type="region of interest" description="Disordered" evidence="1">
    <location>
        <begin position="420"/>
        <end position="449"/>
    </location>
</feature>
<keyword evidence="2" id="KW-1133">Transmembrane helix</keyword>
<organism evidence="4 5">
    <name type="scientific">Virgibacillus massiliensis</name>
    <dbReference type="NCBI Taxonomy" id="1462526"/>
    <lineage>
        <taxon>Bacteria</taxon>
        <taxon>Bacillati</taxon>
        <taxon>Bacillota</taxon>
        <taxon>Bacilli</taxon>
        <taxon>Bacillales</taxon>
        <taxon>Bacillaceae</taxon>
        <taxon>Virgibacillus</taxon>
    </lineage>
</organism>
<evidence type="ECO:0000256" key="1">
    <source>
        <dbReference type="SAM" id="MobiDB-lite"/>
    </source>
</evidence>
<feature type="transmembrane region" description="Helical" evidence="2">
    <location>
        <begin position="320"/>
        <end position="342"/>
    </location>
</feature>
<dbReference type="eggNOG" id="COG3266">
    <property type="taxonomic scope" value="Bacteria"/>
</dbReference>
<feature type="compositionally biased region" description="Basic and acidic residues" evidence="1">
    <location>
        <begin position="482"/>
        <end position="503"/>
    </location>
</feature>
<keyword evidence="2" id="KW-0472">Membrane</keyword>
<feature type="region of interest" description="Disordered" evidence="1">
    <location>
        <begin position="463"/>
        <end position="503"/>
    </location>
</feature>
<keyword evidence="5" id="KW-1185">Reference proteome</keyword>
<accession>A0A024QH37</accession>
<reference evidence="4 5" key="1">
    <citation type="submission" date="2014-03" db="EMBL/GenBank/DDBJ databases">
        <authorList>
            <person name="Urmite Genomes U."/>
        </authorList>
    </citation>
    <scope>NUCLEOTIDE SEQUENCE [LARGE SCALE GENOMIC DNA]</scope>
    <source>
        <strain evidence="4 5">Vm-5</strain>
    </source>
</reference>
<feature type="region of interest" description="Disordered" evidence="1">
    <location>
        <begin position="533"/>
        <end position="554"/>
    </location>
</feature>
<dbReference type="OrthoDB" id="1938921at2"/>
<dbReference type="RefSeq" id="WP_051739304.1">
    <property type="nucleotide sequence ID" value="NZ_BNER01000005.1"/>
</dbReference>
<dbReference type="AlphaFoldDB" id="A0A024QH37"/>
<dbReference type="Pfam" id="PF26635">
    <property type="entry name" value="DUF8208"/>
    <property type="match status" value="1"/>
</dbReference>
<evidence type="ECO:0000256" key="2">
    <source>
        <dbReference type="SAM" id="Phobius"/>
    </source>
</evidence>
<feature type="transmembrane region" description="Helical" evidence="2">
    <location>
        <begin position="100"/>
        <end position="118"/>
    </location>
</feature>
<dbReference type="Proteomes" id="UP000028875">
    <property type="component" value="Unassembled WGS sequence"/>
</dbReference>
<keyword evidence="2" id="KW-0812">Transmembrane</keyword>
<comment type="caution">
    <text evidence="4">The sequence shown here is derived from an EMBL/GenBank/DDBJ whole genome shotgun (WGS) entry which is preliminary data.</text>
</comment>
<gene>
    <name evidence="4" type="ORF">BN990_03910</name>
</gene>
<feature type="compositionally biased region" description="Low complexity" evidence="1">
    <location>
        <begin position="470"/>
        <end position="480"/>
    </location>
</feature>
<feature type="domain" description="DUF8208" evidence="3">
    <location>
        <begin position="22"/>
        <end position="369"/>
    </location>
</feature>
<evidence type="ECO:0000259" key="3">
    <source>
        <dbReference type="Pfam" id="PF26635"/>
    </source>
</evidence>
<dbReference type="InterPro" id="IPR058066">
    <property type="entry name" value="pXO2-14_N"/>
</dbReference>
<feature type="compositionally biased region" description="Polar residues" evidence="1">
    <location>
        <begin position="425"/>
        <end position="436"/>
    </location>
</feature>
<dbReference type="EMBL" id="CCDP010000003">
    <property type="protein sequence ID" value="CDQ41537.1"/>
    <property type="molecule type" value="Genomic_DNA"/>
</dbReference>
<feature type="transmembrane region" description="Helical" evidence="2">
    <location>
        <begin position="293"/>
        <end position="314"/>
    </location>
</feature>
<protein>
    <recommendedName>
        <fullName evidence="3">DUF8208 domain-containing protein</fullName>
    </recommendedName>
</protein>
<dbReference type="STRING" id="1462526.BN990_03910"/>
<reference evidence="5" key="2">
    <citation type="submission" date="2014-05" db="EMBL/GenBank/DDBJ databases">
        <title>Draft genome sequence of Virgibacillus massiliensis Vm-5.</title>
        <authorList>
            <person name="Khelaifia S."/>
            <person name="Croce O."/>
            <person name="Lagier J.C."/>
            <person name="Raoult D."/>
        </authorList>
    </citation>
    <scope>NUCLEOTIDE SEQUENCE [LARGE SCALE GENOMIC DNA]</scope>
    <source>
        <strain evidence="5">Vm-5</strain>
    </source>
</reference>
<feature type="transmembrane region" description="Helical" evidence="2">
    <location>
        <begin position="241"/>
        <end position="263"/>
    </location>
</feature>
<evidence type="ECO:0000313" key="4">
    <source>
        <dbReference type="EMBL" id="CDQ41537.1"/>
    </source>
</evidence>
<feature type="transmembrane region" description="Helical" evidence="2">
    <location>
        <begin position="70"/>
        <end position="91"/>
    </location>
</feature>
<feature type="compositionally biased region" description="Basic and acidic residues" evidence="1">
    <location>
        <begin position="538"/>
        <end position="554"/>
    </location>
</feature>
<feature type="compositionally biased region" description="Low complexity" evidence="1">
    <location>
        <begin position="437"/>
        <end position="449"/>
    </location>
</feature>